<evidence type="ECO:0000259" key="6">
    <source>
        <dbReference type="Pfam" id="PF04932"/>
    </source>
</evidence>
<organism evidence="7 8">
    <name type="scientific">Pseudomonas leptonychotis</name>
    <dbReference type="NCBI Taxonomy" id="2448482"/>
    <lineage>
        <taxon>Bacteria</taxon>
        <taxon>Pseudomonadati</taxon>
        <taxon>Pseudomonadota</taxon>
        <taxon>Gammaproteobacteria</taxon>
        <taxon>Pseudomonadales</taxon>
        <taxon>Pseudomonadaceae</taxon>
        <taxon>Pseudomonas</taxon>
    </lineage>
</organism>
<dbReference type="InterPro" id="IPR007016">
    <property type="entry name" value="O-antigen_ligase-rel_domated"/>
</dbReference>
<feature type="transmembrane region" description="Helical" evidence="5">
    <location>
        <begin position="206"/>
        <end position="221"/>
    </location>
</feature>
<dbReference type="Pfam" id="PF04932">
    <property type="entry name" value="Wzy_C"/>
    <property type="match status" value="1"/>
</dbReference>
<dbReference type="PANTHER" id="PTHR37422:SF13">
    <property type="entry name" value="LIPOPOLYSACCHARIDE BIOSYNTHESIS PROTEIN PA4999-RELATED"/>
    <property type="match status" value="1"/>
</dbReference>
<gene>
    <name evidence="7" type="ORF">D8779_04760</name>
</gene>
<feature type="transmembrane region" description="Helical" evidence="5">
    <location>
        <begin position="153"/>
        <end position="175"/>
    </location>
</feature>
<proteinExistence type="predicted"/>
<sequence>MLRIPVTGIMLLITCGYLWFLMGIAWAPSNKIYQQALVVLLWLPGLLSMVIFHKRLLSVWRNSRVFCSFLLIFLAWAALSTLWTGADEPPRELKRVFYVGVFLASLALLSSQYPERIWQGLAVAFVSLALACSASIYLFYIRDAQPLIARLEGIGQVGHPILGAYVMALVVIWGVRFKPSGVWRSLLWGMLMLCALAFVLLGQSRGAMVALIAGFFALLLLRGGRFVWVGGIVIVLVCWVGYELFAPFILARGLSYRPEIFQASLDMVMQKPFLGLGIGTDYRVVTSSYPEGFDHTHNSFTHVAVELGIPGVVMWVGLWLSAFHIAWQHRFSVEGRLVFGTLVVSLTALQFDAASLWGTPRAEWFVIWLPLAFTLALIAQPQGARLRPACIEVS</sequence>
<feature type="transmembrane region" description="Helical" evidence="5">
    <location>
        <begin position="307"/>
        <end position="325"/>
    </location>
</feature>
<dbReference type="OrthoDB" id="1013669at2"/>
<dbReference type="Proteomes" id="UP000307541">
    <property type="component" value="Unassembled WGS sequence"/>
</dbReference>
<dbReference type="AlphaFoldDB" id="A0A4T1ZZF3"/>
<feature type="transmembrane region" description="Helical" evidence="5">
    <location>
        <begin position="32"/>
        <end position="53"/>
    </location>
</feature>
<keyword evidence="7" id="KW-0436">Ligase</keyword>
<accession>A0A4T1ZZF3</accession>
<dbReference type="GO" id="GO:0016020">
    <property type="term" value="C:membrane"/>
    <property type="evidence" value="ECO:0007669"/>
    <property type="project" value="UniProtKB-SubCell"/>
</dbReference>
<keyword evidence="2 5" id="KW-0812">Transmembrane</keyword>
<feature type="transmembrane region" description="Helical" evidence="5">
    <location>
        <begin position="337"/>
        <end position="356"/>
    </location>
</feature>
<dbReference type="InterPro" id="IPR051533">
    <property type="entry name" value="WaaL-like"/>
</dbReference>
<feature type="transmembrane region" description="Helical" evidence="5">
    <location>
        <begin position="120"/>
        <end position="141"/>
    </location>
</feature>
<dbReference type="GO" id="GO:0016874">
    <property type="term" value="F:ligase activity"/>
    <property type="evidence" value="ECO:0007669"/>
    <property type="project" value="UniProtKB-KW"/>
</dbReference>
<keyword evidence="4 5" id="KW-0472">Membrane</keyword>
<dbReference type="PANTHER" id="PTHR37422">
    <property type="entry name" value="TEICHURONIC ACID BIOSYNTHESIS PROTEIN TUAE"/>
    <property type="match status" value="1"/>
</dbReference>
<evidence type="ECO:0000256" key="2">
    <source>
        <dbReference type="ARBA" id="ARBA00022692"/>
    </source>
</evidence>
<protein>
    <submittedName>
        <fullName evidence="7">O-antigen ligase family protein</fullName>
    </submittedName>
</protein>
<feature type="transmembrane region" description="Helical" evidence="5">
    <location>
        <begin position="7"/>
        <end position="26"/>
    </location>
</feature>
<evidence type="ECO:0000256" key="5">
    <source>
        <dbReference type="SAM" id="Phobius"/>
    </source>
</evidence>
<dbReference type="EMBL" id="RFLV01000001">
    <property type="protein sequence ID" value="TIH10005.1"/>
    <property type="molecule type" value="Genomic_DNA"/>
</dbReference>
<evidence type="ECO:0000313" key="7">
    <source>
        <dbReference type="EMBL" id="TIH10005.1"/>
    </source>
</evidence>
<comment type="caution">
    <text evidence="7">The sequence shown here is derived from an EMBL/GenBank/DDBJ whole genome shotgun (WGS) entry which is preliminary data.</text>
</comment>
<feature type="domain" description="O-antigen ligase-related" evidence="6">
    <location>
        <begin position="191"/>
        <end position="316"/>
    </location>
</feature>
<feature type="transmembrane region" description="Helical" evidence="5">
    <location>
        <begin position="228"/>
        <end position="250"/>
    </location>
</feature>
<feature type="transmembrane region" description="Helical" evidence="5">
    <location>
        <begin position="65"/>
        <end position="84"/>
    </location>
</feature>
<reference evidence="7 8" key="1">
    <citation type="submission" date="2018-10" db="EMBL/GenBank/DDBJ databases">
        <title>Pseudomonas leptonychotis sp. nov., isolated from Weddell seals in Antarctica.</title>
        <authorList>
            <person name="Novakova D."/>
            <person name="Svec P."/>
            <person name="Kralova S."/>
            <person name="Kristofova L."/>
            <person name="Zeman M."/>
            <person name="Pantucek R."/>
            <person name="Maslanova I."/>
            <person name="Sedlacek I."/>
        </authorList>
    </citation>
    <scope>NUCLEOTIDE SEQUENCE [LARGE SCALE GENOMIC DNA]</scope>
    <source>
        <strain evidence="7 8">CCM 8849</strain>
    </source>
</reference>
<keyword evidence="3 5" id="KW-1133">Transmembrane helix</keyword>
<name>A0A4T1ZZF3_9PSED</name>
<comment type="subcellular location">
    <subcellularLocation>
        <location evidence="1">Membrane</location>
        <topology evidence="1">Multi-pass membrane protein</topology>
    </subcellularLocation>
</comment>
<keyword evidence="8" id="KW-1185">Reference proteome</keyword>
<evidence type="ECO:0000256" key="1">
    <source>
        <dbReference type="ARBA" id="ARBA00004141"/>
    </source>
</evidence>
<evidence type="ECO:0000256" key="4">
    <source>
        <dbReference type="ARBA" id="ARBA00023136"/>
    </source>
</evidence>
<evidence type="ECO:0000256" key="3">
    <source>
        <dbReference type="ARBA" id="ARBA00022989"/>
    </source>
</evidence>
<evidence type="ECO:0000313" key="8">
    <source>
        <dbReference type="Proteomes" id="UP000307541"/>
    </source>
</evidence>
<feature type="transmembrane region" description="Helical" evidence="5">
    <location>
        <begin position="96"/>
        <end position="113"/>
    </location>
</feature>
<feature type="transmembrane region" description="Helical" evidence="5">
    <location>
        <begin position="182"/>
        <end position="200"/>
    </location>
</feature>
<feature type="transmembrane region" description="Helical" evidence="5">
    <location>
        <begin position="362"/>
        <end position="379"/>
    </location>
</feature>